<evidence type="ECO:0000313" key="6">
    <source>
        <dbReference type="Proteomes" id="UP000765509"/>
    </source>
</evidence>
<dbReference type="InterPro" id="IPR027417">
    <property type="entry name" value="P-loop_NTPase"/>
</dbReference>
<evidence type="ECO:0000256" key="2">
    <source>
        <dbReference type="ARBA" id="ARBA00022801"/>
    </source>
</evidence>
<keyword evidence="1" id="KW-0547">Nucleotide-binding</keyword>
<name>A0A9Q3ECV3_9BASI</name>
<dbReference type="PANTHER" id="PTHR45626">
    <property type="entry name" value="TRANSCRIPTION TERMINATION FACTOR 2-RELATED"/>
    <property type="match status" value="1"/>
</dbReference>
<organism evidence="5 6">
    <name type="scientific">Austropuccinia psidii MF-1</name>
    <dbReference type="NCBI Taxonomy" id="1389203"/>
    <lineage>
        <taxon>Eukaryota</taxon>
        <taxon>Fungi</taxon>
        <taxon>Dikarya</taxon>
        <taxon>Basidiomycota</taxon>
        <taxon>Pucciniomycotina</taxon>
        <taxon>Pucciniomycetes</taxon>
        <taxon>Pucciniales</taxon>
        <taxon>Sphaerophragmiaceae</taxon>
        <taxon>Austropuccinia</taxon>
    </lineage>
</organism>
<evidence type="ECO:0000313" key="5">
    <source>
        <dbReference type="EMBL" id="MBW0518598.1"/>
    </source>
</evidence>
<dbReference type="GO" id="GO:0005524">
    <property type="term" value="F:ATP binding"/>
    <property type="evidence" value="ECO:0007669"/>
    <property type="project" value="UniProtKB-KW"/>
</dbReference>
<dbReference type="PANTHER" id="PTHR45626:SF52">
    <property type="entry name" value="SINGLE-STRANDED DNA-DEPENDENT ATPASE (EUROFUNG)"/>
    <property type="match status" value="1"/>
</dbReference>
<reference evidence="5" key="1">
    <citation type="submission" date="2021-03" db="EMBL/GenBank/DDBJ databases">
        <title>Draft genome sequence of rust myrtle Austropuccinia psidii MF-1, a brazilian biotype.</title>
        <authorList>
            <person name="Quecine M.C."/>
            <person name="Pachon D.M.R."/>
            <person name="Bonatelli M.L."/>
            <person name="Correr F.H."/>
            <person name="Franceschini L.M."/>
            <person name="Leite T.F."/>
            <person name="Margarido G.R.A."/>
            <person name="Almeida C.A."/>
            <person name="Ferrarezi J.A."/>
            <person name="Labate C.A."/>
        </authorList>
    </citation>
    <scope>NUCLEOTIDE SEQUENCE</scope>
    <source>
        <strain evidence="5">MF-1</strain>
    </source>
</reference>
<feature type="domain" description="SNF2 N-terminal" evidence="4">
    <location>
        <begin position="36"/>
        <end position="117"/>
    </location>
</feature>
<dbReference type="AlphaFoldDB" id="A0A9Q3ECV3"/>
<comment type="caution">
    <text evidence="5">The sequence shown here is derived from an EMBL/GenBank/DDBJ whole genome shotgun (WGS) entry which is preliminary data.</text>
</comment>
<evidence type="ECO:0000256" key="1">
    <source>
        <dbReference type="ARBA" id="ARBA00022741"/>
    </source>
</evidence>
<dbReference type="GO" id="GO:0005634">
    <property type="term" value="C:nucleus"/>
    <property type="evidence" value="ECO:0007669"/>
    <property type="project" value="TreeGrafter"/>
</dbReference>
<dbReference type="InterPro" id="IPR038718">
    <property type="entry name" value="SNF2-like_sf"/>
</dbReference>
<dbReference type="OrthoDB" id="448448at2759"/>
<dbReference type="SUPFAM" id="SSF52540">
    <property type="entry name" value="P-loop containing nucleoside triphosphate hydrolases"/>
    <property type="match status" value="1"/>
</dbReference>
<dbReference type="Gene3D" id="3.40.50.10810">
    <property type="entry name" value="Tandem AAA-ATPase domain"/>
    <property type="match status" value="1"/>
</dbReference>
<dbReference type="EMBL" id="AVOT02026748">
    <property type="protein sequence ID" value="MBW0518598.1"/>
    <property type="molecule type" value="Genomic_DNA"/>
</dbReference>
<dbReference type="GO" id="GO:0016787">
    <property type="term" value="F:hydrolase activity"/>
    <property type="evidence" value="ECO:0007669"/>
    <property type="project" value="UniProtKB-KW"/>
</dbReference>
<proteinExistence type="predicted"/>
<accession>A0A9Q3ECV3</accession>
<keyword evidence="3" id="KW-0067">ATP-binding</keyword>
<dbReference type="Pfam" id="PF00176">
    <property type="entry name" value="SNF2-rel_dom"/>
    <property type="match status" value="1"/>
</dbReference>
<dbReference type="GO" id="GO:0008094">
    <property type="term" value="F:ATP-dependent activity, acting on DNA"/>
    <property type="evidence" value="ECO:0007669"/>
    <property type="project" value="TreeGrafter"/>
</dbReference>
<sequence length="168" mass="18239">MPPSSPALFSLTSKQKLIQLHSGSDLPMIQTPLLPHQKTRLAFLWDREIPNGKSACNLWATSPPESTFNARHIITNKVVSSFESLSTNTPLGGLLADDMGLGKIIQVIALIVTSKEQLITNPNTPCPPLASSQLAIINIQACSGWSTASRNLPWLHLSLIIQGQHLTM</sequence>
<dbReference type="GO" id="GO:0006281">
    <property type="term" value="P:DNA repair"/>
    <property type="evidence" value="ECO:0007669"/>
    <property type="project" value="TreeGrafter"/>
</dbReference>
<keyword evidence="6" id="KW-1185">Reference proteome</keyword>
<dbReference type="InterPro" id="IPR000330">
    <property type="entry name" value="SNF2_N"/>
</dbReference>
<protein>
    <recommendedName>
        <fullName evidence="4">SNF2 N-terminal domain-containing protein</fullName>
    </recommendedName>
</protein>
<keyword evidence="2" id="KW-0378">Hydrolase</keyword>
<evidence type="ECO:0000259" key="4">
    <source>
        <dbReference type="Pfam" id="PF00176"/>
    </source>
</evidence>
<evidence type="ECO:0000256" key="3">
    <source>
        <dbReference type="ARBA" id="ARBA00022840"/>
    </source>
</evidence>
<gene>
    <name evidence="5" type="ORF">O181_058313</name>
</gene>
<dbReference type="InterPro" id="IPR050628">
    <property type="entry name" value="SNF2_RAD54_helicase_TF"/>
</dbReference>
<dbReference type="Proteomes" id="UP000765509">
    <property type="component" value="Unassembled WGS sequence"/>
</dbReference>